<comment type="similarity">
    <text evidence="2">Belongs to the GMC oxidoreductase family.</text>
</comment>
<dbReference type="GO" id="GO:0050660">
    <property type="term" value="F:flavin adenine dinucleotide binding"/>
    <property type="evidence" value="ECO:0007669"/>
    <property type="project" value="InterPro"/>
</dbReference>
<dbReference type="Pfam" id="PF00732">
    <property type="entry name" value="GMC_oxred_N"/>
    <property type="match status" value="1"/>
</dbReference>
<dbReference type="InterPro" id="IPR012132">
    <property type="entry name" value="GMC_OxRdtase"/>
</dbReference>
<evidence type="ECO:0000313" key="7">
    <source>
        <dbReference type="EMBL" id="QTH23898.1"/>
    </source>
</evidence>
<dbReference type="PROSITE" id="PS00624">
    <property type="entry name" value="GMC_OXRED_2"/>
    <property type="match status" value="1"/>
</dbReference>
<evidence type="ECO:0000259" key="6">
    <source>
        <dbReference type="PROSITE" id="PS00624"/>
    </source>
</evidence>
<feature type="domain" description="Glucose-methanol-choline oxidoreductase N-terminal" evidence="6">
    <location>
        <begin position="262"/>
        <end position="276"/>
    </location>
</feature>
<proteinExistence type="inferred from homology"/>
<evidence type="ECO:0000256" key="4">
    <source>
        <dbReference type="ARBA" id="ARBA00022827"/>
    </source>
</evidence>
<dbReference type="Gene3D" id="3.30.410.40">
    <property type="match status" value="1"/>
</dbReference>
<dbReference type="InterPro" id="IPR007867">
    <property type="entry name" value="GMC_OxRtase_C"/>
</dbReference>
<reference evidence="7" key="2">
    <citation type="submission" date="2021-04" db="EMBL/GenBank/DDBJ databases">
        <title>Isolation and genomic analysis of the ibuprofen-degrading bacterium Sphingomonas strain MPO218.</title>
        <authorList>
            <person name="Aulestia M."/>
            <person name="Flores A."/>
            <person name="Mangas E.L."/>
            <person name="Perez-Pulido A.J."/>
            <person name="Santero E."/>
            <person name="Camacho E.M."/>
        </authorList>
    </citation>
    <scope>NUCLEOTIDE SEQUENCE</scope>
    <source>
        <strain evidence="7">MPO218</strain>
    </source>
</reference>
<feature type="binding site" evidence="5">
    <location>
        <position position="228"/>
    </location>
    <ligand>
        <name>FAD</name>
        <dbReference type="ChEBI" id="CHEBI:57692"/>
    </ligand>
</feature>
<evidence type="ECO:0000313" key="8">
    <source>
        <dbReference type="Proteomes" id="UP000664914"/>
    </source>
</evidence>
<dbReference type="Proteomes" id="UP000664914">
    <property type="component" value="Chromosome"/>
</dbReference>
<keyword evidence="4 5" id="KW-0274">FAD</keyword>
<dbReference type="PANTHER" id="PTHR11552">
    <property type="entry name" value="GLUCOSE-METHANOL-CHOLINE GMC OXIDOREDUCTASE"/>
    <property type="match status" value="1"/>
</dbReference>
<accession>A0A975D6U3</accession>
<keyword evidence="3" id="KW-0285">Flavoprotein</keyword>
<evidence type="ECO:0000256" key="2">
    <source>
        <dbReference type="ARBA" id="ARBA00010790"/>
    </source>
</evidence>
<sequence length="549" mass="58590">MRPDPVLPSRTDYVIVGGGTAGCILASRLSEDPRVTVLLIEAGEDHAPGEEPEEIRDSFPRAATPAHLWPGLVVERRAGQPPRPFEQARVIGGGSSVMGMLAMRGLPDDYDQWAAEGAQGWDWAEVLPYFRKLERDEDCDGPLHGRDGPLSVRRQSPESWPPFCRAISDAAQGRGLPVAEDLNGPPADGVYPVPMNNTPRHRVSAASAYLTAEVRARRNLVVAARISVSSILIRDGRAAGVELVRDGAAQIVEAGEVILSAGALHSPSLLLRSGIGPGLRIAAAGVGAGLQNHPLLPLSVVLRRHALQSDAIRPAFQNCLRYSSGHPDAPGGDMFMTVLNKTGLHPLGRRIGGLMLAVYKSFSRGEVTLDPASGAPRVRFNLLADERDEARLAGAVRFAAALLADPAVRRTADTAFFPVNGPLIQRLGRPDPASRVANRIAAAALDAPAMLRRIAVRHAGPALDRLLRDEEALRAFVRDQAVPTGHVCGTCRMGSDDASVVDPRLRVRGLGGLRVVDASVMPSMVRANTNIPVAMIAEKAADIIKGERR</sequence>
<dbReference type="Gene3D" id="3.50.50.60">
    <property type="entry name" value="FAD/NAD(P)-binding domain"/>
    <property type="match status" value="2"/>
</dbReference>
<dbReference type="InterPro" id="IPR000172">
    <property type="entry name" value="GMC_OxRdtase_N"/>
</dbReference>
<evidence type="ECO:0000256" key="1">
    <source>
        <dbReference type="ARBA" id="ARBA00001974"/>
    </source>
</evidence>
<dbReference type="InterPro" id="IPR036188">
    <property type="entry name" value="FAD/NAD-bd_sf"/>
</dbReference>
<dbReference type="PIRSF" id="PIRSF000137">
    <property type="entry name" value="Alcohol_oxidase"/>
    <property type="match status" value="1"/>
</dbReference>
<organism evidence="7 8">
    <name type="scientific">Rhizorhabdus wittichii</name>
    <dbReference type="NCBI Taxonomy" id="160791"/>
    <lineage>
        <taxon>Bacteria</taxon>
        <taxon>Pseudomonadati</taxon>
        <taxon>Pseudomonadota</taxon>
        <taxon>Alphaproteobacteria</taxon>
        <taxon>Sphingomonadales</taxon>
        <taxon>Sphingomonadaceae</taxon>
        <taxon>Rhizorhabdus</taxon>
    </lineage>
</organism>
<dbReference type="SUPFAM" id="SSF54373">
    <property type="entry name" value="FAD-linked reductases, C-terminal domain"/>
    <property type="match status" value="1"/>
</dbReference>
<dbReference type="RefSeq" id="WP_208634049.1">
    <property type="nucleotide sequence ID" value="NZ_CP059319.1"/>
</dbReference>
<dbReference type="AlphaFoldDB" id="A0A975D6U3"/>
<evidence type="ECO:0000256" key="5">
    <source>
        <dbReference type="PIRSR" id="PIRSR000137-2"/>
    </source>
</evidence>
<name>A0A975D6U3_9SPHN</name>
<dbReference type="Pfam" id="PF05199">
    <property type="entry name" value="GMC_oxred_C"/>
    <property type="match status" value="1"/>
</dbReference>
<comment type="cofactor">
    <cofactor evidence="1 5">
        <name>FAD</name>
        <dbReference type="ChEBI" id="CHEBI:57692"/>
    </cofactor>
</comment>
<protein>
    <submittedName>
        <fullName evidence="7">GMC family oxidoreductase N-terminal domain-containing protein</fullName>
    </submittedName>
</protein>
<reference evidence="7" key="1">
    <citation type="submission" date="2020-07" db="EMBL/GenBank/DDBJ databases">
        <authorList>
            <person name="Camacho E."/>
        </authorList>
    </citation>
    <scope>NUCLEOTIDE SEQUENCE</scope>
    <source>
        <strain evidence="7">MPO218</strain>
    </source>
</reference>
<feature type="binding site" evidence="5">
    <location>
        <position position="90"/>
    </location>
    <ligand>
        <name>FAD</name>
        <dbReference type="ChEBI" id="CHEBI:57692"/>
    </ligand>
</feature>
<dbReference type="GO" id="GO:0016614">
    <property type="term" value="F:oxidoreductase activity, acting on CH-OH group of donors"/>
    <property type="evidence" value="ECO:0007669"/>
    <property type="project" value="InterPro"/>
</dbReference>
<dbReference type="SUPFAM" id="SSF51905">
    <property type="entry name" value="FAD/NAD(P)-binding domain"/>
    <property type="match status" value="1"/>
</dbReference>
<dbReference type="PANTHER" id="PTHR11552:SF147">
    <property type="entry name" value="CHOLINE DEHYDROGENASE, MITOCHONDRIAL"/>
    <property type="match status" value="1"/>
</dbReference>
<dbReference type="EMBL" id="CP059319">
    <property type="protein sequence ID" value="QTH23898.1"/>
    <property type="molecule type" value="Genomic_DNA"/>
</dbReference>
<dbReference type="PROSITE" id="PS51257">
    <property type="entry name" value="PROKAR_LIPOPROTEIN"/>
    <property type="match status" value="1"/>
</dbReference>
<evidence type="ECO:0000256" key="3">
    <source>
        <dbReference type="ARBA" id="ARBA00022630"/>
    </source>
</evidence>
<gene>
    <name evidence="7" type="ORF">HRJ34_10525</name>
</gene>